<dbReference type="RefSeq" id="WP_117631792.1">
    <property type="nucleotide sequence ID" value="NZ_BQNJ01000002.1"/>
</dbReference>
<dbReference type="EMBL" id="BQNJ01000002">
    <property type="protein sequence ID" value="GKH03577.1"/>
    <property type="molecule type" value="Genomic_DNA"/>
</dbReference>
<protein>
    <submittedName>
        <fullName evidence="2">Uncharacterized protein</fullName>
    </submittedName>
</protein>
<dbReference type="Proteomes" id="UP001055091">
    <property type="component" value="Unassembled WGS sequence"/>
</dbReference>
<evidence type="ECO:0000313" key="3">
    <source>
        <dbReference type="Proteomes" id="UP001055091"/>
    </source>
</evidence>
<name>A0AA37NMP0_9FIRM</name>
<accession>A0AA37NMP0</accession>
<evidence type="ECO:0000256" key="1">
    <source>
        <dbReference type="SAM" id="Phobius"/>
    </source>
</evidence>
<keyword evidence="1" id="KW-1133">Transmembrane helix</keyword>
<dbReference type="AlphaFoldDB" id="A0AA37NMP0"/>
<feature type="transmembrane region" description="Helical" evidence="1">
    <location>
        <begin position="44"/>
        <end position="68"/>
    </location>
</feature>
<proteinExistence type="predicted"/>
<organism evidence="2 3">
    <name type="scientific">Hungatella hathewayi</name>
    <dbReference type="NCBI Taxonomy" id="154046"/>
    <lineage>
        <taxon>Bacteria</taxon>
        <taxon>Bacillati</taxon>
        <taxon>Bacillota</taxon>
        <taxon>Clostridia</taxon>
        <taxon>Lachnospirales</taxon>
        <taxon>Lachnospiraceae</taxon>
        <taxon>Hungatella</taxon>
    </lineage>
</organism>
<gene>
    <name evidence="2" type="ORF">CE91St55_55580</name>
</gene>
<sequence>MIVESILNLFSSALKLIFGWISLPELPAEISSVVNQLIEYMKSGMCFVFLFFSIDLIRIMLPLVIVVANFDKVYKLVMFVLRKIPFLGIK</sequence>
<comment type="caution">
    <text evidence="2">The sequence shown here is derived from an EMBL/GenBank/DDBJ whole genome shotgun (WGS) entry which is preliminary data.</text>
</comment>
<keyword evidence="1" id="KW-0472">Membrane</keyword>
<evidence type="ECO:0000313" key="2">
    <source>
        <dbReference type="EMBL" id="GKH03577.1"/>
    </source>
</evidence>
<keyword evidence="1" id="KW-0812">Transmembrane</keyword>
<reference evidence="2" key="1">
    <citation type="submission" date="2022-01" db="EMBL/GenBank/DDBJ databases">
        <title>Novel bile acid biosynthetic pathways are enriched in the microbiome of centenarians.</title>
        <authorList>
            <person name="Sato Y."/>
            <person name="Atarashi K."/>
            <person name="Plichta R.D."/>
            <person name="Arai Y."/>
            <person name="Sasajima S."/>
            <person name="Kearney M.S."/>
            <person name="Suda W."/>
            <person name="Takeshita K."/>
            <person name="Sasaki T."/>
            <person name="Okamoto S."/>
            <person name="Skelly N.A."/>
            <person name="Okamura Y."/>
            <person name="Vlamakis H."/>
            <person name="Li Y."/>
            <person name="Tanoue T."/>
            <person name="Takei H."/>
            <person name="Nittono H."/>
            <person name="Narushima S."/>
            <person name="Irie J."/>
            <person name="Itoh H."/>
            <person name="Moriya K."/>
            <person name="Sugiura Y."/>
            <person name="Suematsu M."/>
            <person name="Moritoki N."/>
            <person name="Shibata S."/>
            <person name="Littman R.D."/>
            <person name="Fischbach A.M."/>
            <person name="Uwamino Y."/>
            <person name="Inoue T."/>
            <person name="Honda A."/>
            <person name="Hattori M."/>
            <person name="Murai T."/>
            <person name="Xavier J.R."/>
            <person name="Hirose N."/>
            <person name="Honda K."/>
        </authorList>
    </citation>
    <scope>NUCLEOTIDE SEQUENCE</scope>
    <source>
        <strain evidence="2">CE91-St55</strain>
    </source>
</reference>